<name>A0AAE3JD75_9FIRM</name>
<evidence type="ECO:0000313" key="2">
    <source>
        <dbReference type="Proteomes" id="UP001198200"/>
    </source>
</evidence>
<dbReference type="Proteomes" id="UP001198200">
    <property type="component" value="Unassembled WGS sequence"/>
</dbReference>
<dbReference type="AlphaFoldDB" id="A0AAE3JD75"/>
<dbReference type="RefSeq" id="WP_066556600.1">
    <property type="nucleotide sequence ID" value="NZ_JAJEQN010000033.1"/>
</dbReference>
<proteinExistence type="predicted"/>
<sequence>MRITVKENNRDRILQVVCNCCRRPLPVENGIVLEDYIHVDKAWGYFSERDGEKIAFDLCENCTQELTKRFRLPVYQKKTREYL</sequence>
<reference evidence="1 2" key="1">
    <citation type="submission" date="2021-10" db="EMBL/GenBank/DDBJ databases">
        <title>Anaerobic single-cell dispensing facilitates the cultivation of human gut bacteria.</title>
        <authorList>
            <person name="Afrizal A."/>
        </authorList>
    </citation>
    <scope>NUCLEOTIDE SEQUENCE [LARGE SCALE GENOMIC DNA]</scope>
    <source>
        <strain evidence="1 2">CLA-AA-H224</strain>
    </source>
</reference>
<gene>
    <name evidence="1" type="ORF">LKD48_12185</name>
</gene>
<comment type="caution">
    <text evidence="1">The sequence shown here is derived from an EMBL/GenBank/DDBJ whole genome shotgun (WGS) entry which is preliminary data.</text>
</comment>
<evidence type="ECO:0000313" key="1">
    <source>
        <dbReference type="EMBL" id="MCC2222383.1"/>
    </source>
</evidence>
<dbReference type="EMBL" id="JAJEQN010000033">
    <property type="protein sequence ID" value="MCC2222383.1"/>
    <property type="molecule type" value="Genomic_DNA"/>
</dbReference>
<organism evidence="1 2">
    <name type="scientific">Anthropogastromicrobium aceti</name>
    <dbReference type="NCBI Taxonomy" id="2981768"/>
    <lineage>
        <taxon>Bacteria</taxon>
        <taxon>Bacillati</taxon>
        <taxon>Bacillota</taxon>
        <taxon>Clostridia</taxon>
        <taxon>Lachnospirales</taxon>
        <taxon>Lachnospiraceae</taxon>
        <taxon>Anthropogastromicrobium</taxon>
    </lineage>
</organism>
<protein>
    <submittedName>
        <fullName evidence="1">Uncharacterized protein</fullName>
    </submittedName>
</protein>
<keyword evidence="2" id="KW-1185">Reference proteome</keyword>
<accession>A0AAE3JD75</accession>